<organism evidence="2 3">
    <name type="scientific">Aquicella lusitana</name>
    <dbReference type="NCBI Taxonomy" id="254246"/>
    <lineage>
        <taxon>Bacteria</taxon>
        <taxon>Pseudomonadati</taxon>
        <taxon>Pseudomonadota</taxon>
        <taxon>Gammaproteobacteria</taxon>
        <taxon>Legionellales</taxon>
        <taxon>Coxiellaceae</taxon>
        <taxon>Aquicella</taxon>
    </lineage>
</organism>
<evidence type="ECO:0000313" key="3">
    <source>
        <dbReference type="Proteomes" id="UP000254720"/>
    </source>
</evidence>
<proteinExistence type="predicted"/>
<comment type="caution">
    <text evidence="2">The sequence shown here is derived from an EMBL/GenBank/DDBJ whole genome shotgun (WGS) entry which is preliminary data.</text>
</comment>
<feature type="chain" id="PRO_5017060062" evidence="1">
    <location>
        <begin position="22"/>
        <end position="221"/>
    </location>
</feature>
<dbReference type="RefSeq" id="WP_114834247.1">
    <property type="nucleotide sequence ID" value="NZ_LR699114.1"/>
</dbReference>
<evidence type="ECO:0000256" key="1">
    <source>
        <dbReference type="SAM" id="SignalP"/>
    </source>
</evidence>
<gene>
    <name evidence="2" type="ORF">C8D86_10953</name>
</gene>
<sequence length="221" mass="24148">MRATKCIITLFAVVLSTTVMAESSQSVYPSVLPPGAKIVAGDLSKNEFFIVAGNSSSAVKAVSDSADKKTESRALVPVIRTALNQARQPAAKQKVPTLPAVKTAFVPISKPFIPSHKPIKFQRKTIAAAQGVSPVQKTAHRHKMVHYTYRFKARSAKPVNDGRELKVTLNKVLHKSTASKPGARGKHQWIAKYESHQFAPKKKIAAKRTSYQVKRLSVAKL</sequence>
<keyword evidence="3" id="KW-1185">Reference proteome</keyword>
<dbReference type="Proteomes" id="UP000254720">
    <property type="component" value="Unassembled WGS sequence"/>
</dbReference>
<evidence type="ECO:0000313" key="2">
    <source>
        <dbReference type="EMBL" id="RDI44571.1"/>
    </source>
</evidence>
<feature type="signal peptide" evidence="1">
    <location>
        <begin position="1"/>
        <end position="21"/>
    </location>
</feature>
<name>A0A370GLM1_9COXI</name>
<keyword evidence="1" id="KW-0732">Signal</keyword>
<accession>A0A370GLM1</accession>
<reference evidence="2 3" key="1">
    <citation type="submission" date="2018-07" db="EMBL/GenBank/DDBJ databases">
        <title>Genomic Encyclopedia of Type Strains, Phase IV (KMG-IV): sequencing the most valuable type-strain genomes for metagenomic binning, comparative biology and taxonomic classification.</title>
        <authorList>
            <person name="Goeker M."/>
        </authorList>
    </citation>
    <scope>NUCLEOTIDE SEQUENCE [LARGE SCALE GENOMIC DNA]</scope>
    <source>
        <strain evidence="2 3">DSM 16500</strain>
    </source>
</reference>
<dbReference type="AlphaFoldDB" id="A0A370GLM1"/>
<dbReference type="EMBL" id="QQAX01000009">
    <property type="protein sequence ID" value="RDI44571.1"/>
    <property type="molecule type" value="Genomic_DNA"/>
</dbReference>
<protein>
    <submittedName>
        <fullName evidence="2">Uncharacterized protein</fullName>
    </submittedName>
</protein>